<dbReference type="Gene3D" id="3.90.550.10">
    <property type="entry name" value="Spore Coat Polysaccharide Biosynthesis Protein SpsA, Chain A"/>
    <property type="match status" value="1"/>
</dbReference>
<evidence type="ECO:0000256" key="1">
    <source>
        <dbReference type="ARBA" id="ARBA00004141"/>
    </source>
</evidence>
<dbReference type="AlphaFoldDB" id="A0A1H2QG75"/>
<sequence>MSNLGLELKAPSPARARGRYRPLGRILVDAGLIDQADLVHALEAQRDLDAPLGEILVAQGLVSRSEVTKALALQHQIQQVDLDADPPKPMLARHLSAEASLHHKIVPWRRMGQTLFVATSRPDTLHTLTRDAFGNSDRDIVPVLAEPAQINRQITALYGTELAKRAAERVPPHESCRTWRVAGPRRRIWAAGVIFVASMLFALLPAVTFTAFVLWALFCSTMIMTLRLSAFLARCLWGNTPLPSDPTAPSLPTRWPKVSVLVPLLHEEEIASALIARLSQLSYPKALLQVVLVLEEGDQMTRDTIARTELPFWFDVIEVPQAGKLRTKPRALNYALEFCSGSIIGVWDAEDAPEAEQINRVVQHFDTAHKNVACVQGVLDFYNARTNWISRCFTLEYATWWRVILPGVAHLGLIIPLGGTTLFFRRAALEKLRGWDSHNVTEDADLGVRLARHGYKTDLLPTVTYEEANFRAWPWIKQRSRWLKGFLITWVVHSRAPLQLIRDVGLIRFLGVQVLFLATFCQFIFAPLLWSFCLPLFGAAHPVQTTLGADVFYGLFGYFLFAEILNISVAMTAVSGPQHRHLIPWAITLPFYFILGSFAAYKALYEFVVTPFYWDKTEHGVPHKSSPIGSKVPPLRPP</sequence>
<proteinExistence type="predicted"/>
<keyword evidence="4 8" id="KW-0812">Transmembrane</keyword>
<feature type="transmembrane region" description="Helical" evidence="8">
    <location>
        <begin position="552"/>
        <end position="575"/>
    </location>
</feature>
<evidence type="ECO:0000256" key="8">
    <source>
        <dbReference type="SAM" id="Phobius"/>
    </source>
</evidence>
<evidence type="ECO:0000313" key="10">
    <source>
        <dbReference type="EMBL" id="SDW05940.1"/>
    </source>
</evidence>
<dbReference type="GO" id="GO:0016757">
    <property type="term" value="F:glycosyltransferase activity"/>
    <property type="evidence" value="ECO:0007669"/>
    <property type="project" value="UniProtKB-KW"/>
</dbReference>
<keyword evidence="2" id="KW-0328">Glycosyltransferase</keyword>
<dbReference type="GO" id="GO:0016020">
    <property type="term" value="C:membrane"/>
    <property type="evidence" value="ECO:0007669"/>
    <property type="project" value="UniProtKB-SubCell"/>
</dbReference>
<gene>
    <name evidence="10" type="ORF">SAMN04488041_101189</name>
</gene>
<dbReference type="EMBL" id="FNNB01000001">
    <property type="protein sequence ID" value="SDW05940.1"/>
    <property type="molecule type" value="Genomic_DNA"/>
</dbReference>
<protein>
    <recommendedName>
        <fullName evidence="9">Type II secretion system protein GspE N-terminal domain-containing protein</fullName>
    </recommendedName>
</protein>
<reference evidence="11" key="1">
    <citation type="submission" date="2016-10" db="EMBL/GenBank/DDBJ databases">
        <authorList>
            <person name="Varghese N."/>
            <person name="Submissions S."/>
        </authorList>
    </citation>
    <scope>NUCLEOTIDE SEQUENCE [LARGE SCALE GENOMIC DNA]</scope>
    <source>
        <strain evidence="11">DSM 10014</strain>
    </source>
</reference>
<evidence type="ECO:0000256" key="4">
    <source>
        <dbReference type="ARBA" id="ARBA00022692"/>
    </source>
</evidence>
<name>A0A1H2QG75_9RHOB</name>
<keyword evidence="3" id="KW-0808">Transferase</keyword>
<feature type="transmembrane region" description="Helical" evidence="8">
    <location>
        <begin position="400"/>
        <end position="424"/>
    </location>
</feature>
<feature type="transmembrane region" description="Helical" evidence="8">
    <location>
        <begin position="582"/>
        <end position="604"/>
    </location>
</feature>
<dbReference type="InterPro" id="IPR037257">
    <property type="entry name" value="T2SS_E_N_sf"/>
</dbReference>
<dbReference type="InterPro" id="IPR050321">
    <property type="entry name" value="Glycosyltr_2/OpgH_subfam"/>
</dbReference>
<dbReference type="GeneID" id="94019509"/>
<dbReference type="STRING" id="60137.SAMN04488041_101189"/>
<dbReference type="Gene3D" id="3.30.300.160">
    <property type="entry name" value="Type II secretion system, protein E, N-terminal domain"/>
    <property type="match status" value="1"/>
</dbReference>
<evidence type="ECO:0000256" key="6">
    <source>
        <dbReference type="ARBA" id="ARBA00023136"/>
    </source>
</evidence>
<evidence type="ECO:0000259" key="9">
    <source>
        <dbReference type="Pfam" id="PF05157"/>
    </source>
</evidence>
<keyword evidence="5 8" id="KW-1133">Transmembrane helix</keyword>
<accession>A0A1H2QG75</accession>
<evidence type="ECO:0000313" key="11">
    <source>
        <dbReference type="Proteomes" id="UP000183076"/>
    </source>
</evidence>
<organism evidence="10 11">
    <name type="scientific">Sulfitobacter pontiacus</name>
    <dbReference type="NCBI Taxonomy" id="60137"/>
    <lineage>
        <taxon>Bacteria</taxon>
        <taxon>Pseudomonadati</taxon>
        <taxon>Pseudomonadota</taxon>
        <taxon>Alphaproteobacteria</taxon>
        <taxon>Rhodobacterales</taxon>
        <taxon>Roseobacteraceae</taxon>
        <taxon>Sulfitobacter</taxon>
    </lineage>
</organism>
<evidence type="ECO:0000256" key="5">
    <source>
        <dbReference type="ARBA" id="ARBA00022989"/>
    </source>
</evidence>
<feature type="region of interest" description="Disordered" evidence="7">
    <location>
        <begin position="619"/>
        <end position="638"/>
    </location>
</feature>
<dbReference type="InterPro" id="IPR029044">
    <property type="entry name" value="Nucleotide-diphossugar_trans"/>
</dbReference>
<dbReference type="InterPro" id="IPR007831">
    <property type="entry name" value="T2SS_GspE_N"/>
</dbReference>
<evidence type="ECO:0000256" key="3">
    <source>
        <dbReference type="ARBA" id="ARBA00022679"/>
    </source>
</evidence>
<evidence type="ECO:0000256" key="7">
    <source>
        <dbReference type="SAM" id="MobiDB-lite"/>
    </source>
</evidence>
<dbReference type="PANTHER" id="PTHR43867">
    <property type="entry name" value="CELLULOSE SYNTHASE CATALYTIC SUBUNIT A [UDP-FORMING]"/>
    <property type="match status" value="1"/>
</dbReference>
<dbReference type="Pfam" id="PF13641">
    <property type="entry name" value="Glyco_tranf_2_3"/>
    <property type="match status" value="1"/>
</dbReference>
<feature type="transmembrane region" description="Helical" evidence="8">
    <location>
        <begin position="509"/>
        <end position="532"/>
    </location>
</feature>
<dbReference type="Pfam" id="PF05157">
    <property type="entry name" value="MshEN"/>
    <property type="match status" value="1"/>
</dbReference>
<dbReference type="RefSeq" id="WP_074634509.1">
    <property type="nucleotide sequence ID" value="NZ_CP160849.1"/>
</dbReference>
<dbReference type="PANTHER" id="PTHR43867:SF2">
    <property type="entry name" value="CELLULOSE SYNTHASE CATALYTIC SUBUNIT A [UDP-FORMING]"/>
    <property type="match status" value="1"/>
</dbReference>
<feature type="domain" description="Type II secretion system protein GspE N-terminal" evidence="9">
    <location>
        <begin position="76"/>
        <end position="162"/>
    </location>
</feature>
<dbReference type="Proteomes" id="UP000183076">
    <property type="component" value="Unassembled WGS sequence"/>
</dbReference>
<evidence type="ECO:0000256" key="2">
    <source>
        <dbReference type="ARBA" id="ARBA00022676"/>
    </source>
</evidence>
<feature type="transmembrane region" description="Helical" evidence="8">
    <location>
        <begin position="188"/>
        <end position="218"/>
    </location>
</feature>
<dbReference type="SUPFAM" id="SSF53448">
    <property type="entry name" value="Nucleotide-diphospho-sugar transferases"/>
    <property type="match status" value="1"/>
</dbReference>
<keyword evidence="6 8" id="KW-0472">Membrane</keyword>
<dbReference type="SUPFAM" id="SSF160246">
    <property type="entry name" value="EspE N-terminal domain-like"/>
    <property type="match status" value="1"/>
</dbReference>
<comment type="subcellular location">
    <subcellularLocation>
        <location evidence="1">Membrane</location>
        <topology evidence="1">Multi-pass membrane protein</topology>
    </subcellularLocation>
</comment>